<protein>
    <submittedName>
        <fullName evidence="2">Uncharacterized protein</fullName>
    </submittedName>
</protein>
<proteinExistence type="predicted"/>
<feature type="non-terminal residue" evidence="2">
    <location>
        <position position="1"/>
    </location>
</feature>
<dbReference type="EMBL" id="AEAI01004768">
    <property type="protein sequence ID" value="EGH49829.1"/>
    <property type="molecule type" value="Genomic_DNA"/>
</dbReference>
<dbReference type="Proteomes" id="UP000004986">
    <property type="component" value="Unassembled WGS sequence"/>
</dbReference>
<gene>
    <name evidence="2" type="ORF">PSYPI_48485</name>
</gene>
<comment type="caution">
    <text evidence="2">The sequence shown here is derived from an EMBL/GenBank/DDBJ whole genome shotgun (WGS) entry which is preliminary data.</text>
</comment>
<evidence type="ECO:0000313" key="3">
    <source>
        <dbReference type="Proteomes" id="UP000004986"/>
    </source>
</evidence>
<accession>F3GRX6</accession>
<reference evidence="2 3" key="1">
    <citation type="journal article" date="2011" name="PLoS Pathog.">
        <title>Dynamic evolution of pathogenicity revealed by sequencing and comparative genomics of 19 Pseudomonas syringae isolates.</title>
        <authorList>
            <person name="Baltrus D.A."/>
            <person name="Nishimura M.T."/>
            <person name="Romanchuk A."/>
            <person name="Chang J.H."/>
            <person name="Mukhtar M.S."/>
            <person name="Cherkis K."/>
            <person name="Roach J."/>
            <person name="Grant S.R."/>
            <person name="Jones C.D."/>
            <person name="Dangl J.L."/>
        </authorList>
    </citation>
    <scope>NUCLEOTIDE SEQUENCE [LARGE SCALE GENOMIC DNA]</scope>
    <source>
        <strain evidence="2 3">1704B</strain>
    </source>
</reference>
<dbReference type="HOGENOM" id="CLU_3393707_0_0_6"/>
<name>F3GRX6_PSESJ</name>
<evidence type="ECO:0000256" key="1">
    <source>
        <dbReference type="SAM" id="MobiDB-lite"/>
    </source>
</evidence>
<dbReference type="AlphaFoldDB" id="F3GRX6"/>
<feature type="region of interest" description="Disordered" evidence="1">
    <location>
        <begin position="12"/>
        <end position="31"/>
    </location>
</feature>
<keyword evidence="3" id="KW-1185">Reference proteome</keyword>
<organism evidence="2 3">
    <name type="scientific">Pseudomonas syringae pv. pisi str. 1704B</name>
    <dbReference type="NCBI Taxonomy" id="629263"/>
    <lineage>
        <taxon>Bacteria</taxon>
        <taxon>Pseudomonadati</taxon>
        <taxon>Pseudomonadota</taxon>
        <taxon>Gammaproteobacteria</taxon>
        <taxon>Pseudomonadales</taxon>
        <taxon>Pseudomonadaceae</taxon>
        <taxon>Pseudomonas</taxon>
        <taxon>Pseudomonas syringae</taxon>
    </lineage>
</organism>
<evidence type="ECO:0000313" key="2">
    <source>
        <dbReference type="EMBL" id="EGH49829.1"/>
    </source>
</evidence>
<sequence>TQLVPFEAALENEQSIGPAPERAVPRPINWH</sequence>